<feature type="non-terminal residue" evidence="1">
    <location>
        <position position="209"/>
    </location>
</feature>
<evidence type="ECO:0000313" key="2">
    <source>
        <dbReference type="Proteomes" id="UP000789920"/>
    </source>
</evidence>
<keyword evidence="2" id="KW-1185">Reference proteome</keyword>
<dbReference type="EMBL" id="CAJVQC010031992">
    <property type="protein sequence ID" value="CAG8749955.1"/>
    <property type="molecule type" value="Genomic_DNA"/>
</dbReference>
<sequence length="209" mass="24330">MSVQNYKRQLLAPGIIVQKLHYGPFATNWWMFPNTKNSQNKKSTPIRINMRIKFELNQEEFIIRVVDNNWKPGYVCELDIEAIIYSISSAAINETYNKLFNTKTRFSGPALGSSDQAELNFKGPGYCSSFFYKYHGQCSLIFQSIMNTEYRIDIYYQENKIRTYTGKSPDDVWSKPDILKNYNGKNLFGLCDQLVIQAIQTYINVPYCK</sequence>
<organism evidence="1 2">
    <name type="scientific">Racocetra persica</name>
    <dbReference type="NCBI Taxonomy" id="160502"/>
    <lineage>
        <taxon>Eukaryota</taxon>
        <taxon>Fungi</taxon>
        <taxon>Fungi incertae sedis</taxon>
        <taxon>Mucoromycota</taxon>
        <taxon>Glomeromycotina</taxon>
        <taxon>Glomeromycetes</taxon>
        <taxon>Diversisporales</taxon>
        <taxon>Gigasporaceae</taxon>
        <taxon>Racocetra</taxon>
    </lineage>
</organism>
<name>A0ACA9QG81_9GLOM</name>
<evidence type="ECO:0000313" key="1">
    <source>
        <dbReference type="EMBL" id="CAG8749955.1"/>
    </source>
</evidence>
<gene>
    <name evidence="1" type="ORF">RPERSI_LOCUS14076</name>
</gene>
<protein>
    <submittedName>
        <fullName evidence="1">7181_t:CDS:1</fullName>
    </submittedName>
</protein>
<reference evidence="1" key="1">
    <citation type="submission" date="2021-06" db="EMBL/GenBank/DDBJ databases">
        <authorList>
            <person name="Kallberg Y."/>
            <person name="Tangrot J."/>
            <person name="Rosling A."/>
        </authorList>
    </citation>
    <scope>NUCLEOTIDE SEQUENCE</scope>
    <source>
        <strain evidence="1">MA461A</strain>
    </source>
</reference>
<proteinExistence type="predicted"/>
<comment type="caution">
    <text evidence="1">The sequence shown here is derived from an EMBL/GenBank/DDBJ whole genome shotgun (WGS) entry which is preliminary data.</text>
</comment>
<accession>A0ACA9QG81</accession>
<dbReference type="Proteomes" id="UP000789920">
    <property type="component" value="Unassembled WGS sequence"/>
</dbReference>